<dbReference type="SMART" id="SM00449">
    <property type="entry name" value="SPRY"/>
    <property type="match status" value="1"/>
</dbReference>
<dbReference type="Proteomes" id="UP000050741">
    <property type="component" value="Unassembled WGS sequence"/>
</dbReference>
<reference evidence="3" key="1">
    <citation type="submission" date="2013-12" db="EMBL/GenBank/DDBJ databases">
        <authorList>
            <person name="Aslett M."/>
        </authorList>
    </citation>
    <scope>NUCLEOTIDE SEQUENCE [LARGE SCALE GENOMIC DNA]</scope>
    <source>
        <strain evidence="3">Lindley</strain>
    </source>
</reference>
<dbReference type="CDD" id="cd12885">
    <property type="entry name" value="SPRY_RanBP_like"/>
    <property type="match status" value="1"/>
</dbReference>
<reference evidence="4" key="3">
    <citation type="submission" date="2016-06" db="UniProtKB">
        <authorList>
            <consortium name="WormBaseParasite"/>
        </authorList>
    </citation>
    <scope>IDENTIFICATION</scope>
</reference>
<dbReference type="InterPro" id="IPR044736">
    <property type="entry name" value="Gid1/RanBPM/SPLA_SPRY"/>
</dbReference>
<dbReference type="SUPFAM" id="SSF49899">
    <property type="entry name" value="Concanavalin A-like lectins/glucanases"/>
    <property type="match status" value="1"/>
</dbReference>
<organism evidence="3 4">
    <name type="scientific">Globodera pallida</name>
    <name type="common">Potato cyst nematode worm</name>
    <name type="synonym">Heterodera pallida</name>
    <dbReference type="NCBI Taxonomy" id="36090"/>
    <lineage>
        <taxon>Eukaryota</taxon>
        <taxon>Metazoa</taxon>
        <taxon>Ecdysozoa</taxon>
        <taxon>Nematoda</taxon>
        <taxon>Chromadorea</taxon>
        <taxon>Rhabditida</taxon>
        <taxon>Tylenchina</taxon>
        <taxon>Tylenchomorpha</taxon>
        <taxon>Tylenchoidea</taxon>
        <taxon>Heteroderidae</taxon>
        <taxon>Heteroderinae</taxon>
        <taxon>Globodera</taxon>
    </lineage>
</organism>
<name>A0A183C0H5_GLOPA</name>
<keyword evidence="3" id="KW-1185">Reference proteome</keyword>
<reference evidence="3" key="2">
    <citation type="submission" date="2014-05" db="EMBL/GenBank/DDBJ databases">
        <title>The genome and life-stage specific transcriptomes of Globodera pallida elucidate key aspects of plant parasitism by a cyst nematode.</title>
        <authorList>
            <person name="Cotton J.A."/>
            <person name="Lilley C.J."/>
            <person name="Jones L.M."/>
            <person name="Kikuchi T."/>
            <person name="Reid A.J."/>
            <person name="Thorpe P."/>
            <person name="Tsai I.J."/>
            <person name="Beasley H."/>
            <person name="Blok V."/>
            <person name="Cock P.J.A."/>
            <person name="Van den Akker S.E."/>
            <person name="Holroyd N."/>
            <person name="Hunt M."/>
            <person name="Mantelin S."/>
            <person name="Naghra H."/>
            <person name="Pain A."/>
            <person name="Palomares-Rius J.E."/>
            <person name="Zarowiecki M."/>
            <person name="Berriman M."/>
            <person name="Jones J.T."/>
            <person name="Urwin P.E."/>
        </authorList>
    </citation>
    <scope>NUCLEOTIDE SEQUENCE [LARGE SCALE GENOMIC DNA]</scope>
    <source>
        <strain evidence="3">Lindley</strain>
    </source>
</reference>
<dbReference type="InterPro" id="IPR013320">
    <property type="entry name" value="ConA-like_dom_sf"/>
</dbReference>
<dbReference type="Gene3D" id="2.60.120.920">
    <property type="match status" value="1"/>
</dbReference>
<sequence>MSISTESTTNEGDIRTTEPELLGIIAELERYHEKTKKMELKGKMKNTKLELENKALRAELAHQKRLNACKDMTIAEMRLNIEDFKQKQTQEILRPALIAGHLPIYFCLRTVSVSIGQFSRIQSDQEALLDRFIGIEQKQTANSEQQKADQKALNTTIDQQFIEREEKLNNLGQFVEEQNKKFEEQKETDRMLQKQMDELGNTSKKELEKGMNQLKEQLSAKMEQYQKEQQQNIVVLQKTVATLRGAHNRWNFIKKHRSAFAANPIPKKGVGIFYYEVTILGERMYSISIGLAAKQMPLDQRVGEYEDTYAYSSWGDFWGHAVEGSIHAGNGCPYIGGKPEIKEGDVIGCGVDLASRQIIYTKNGQRLETTGLFVADSDAELFPCISLYCFGKIEANFGPNFEFKF</sequence>
<dbReference type="InterPro" id="IPR003877">
    <property type="entry name" value="SPRY_dom"/>
</dbReference>
<dbReference type="Pfam" id="PF00622">
    <property type="entry name" value="SPRY"/>
    <property type="match status" value="1"/>
</dbReference>
<dbReference type="InterPro" id="IPR001870">
    <property type="entry name" value="B30.2/SPRY"/>
</dbReference>
<keyword evidence="1" id="KW-0175">Coiled coil</keyword>
<dbReference type="WBParaSite" id="GPLIN_000636800">
    <property type="protein sequence ID" value="GPLIN_000636800"/>
    <property type="gene ID" value="GPLIN_000636800"/>
</dbReference>
<feature type="coiled-coil region" evidence="1">
    <location>
        <begin position="165"/>
        <end position="231"/>
    </location>
</feature>
<dbReference type="PROSITE" id="PS50188">
    <property type="entry name" value="B302_SPRY"/>
    <property type="match status" value="1"/>
</dbReference>
<feature type="domain" description="B30.2/SPRY" evidence="2">
    <location>
        <begin position="202"/>
        <end position="402"/>
    </location>
</feature>
<protein>
    <submittedName>
        <fullName evidence="4">B30.2/SPRY domain-containing protein</fullName>
    </submittedName>
</protein>
<proteinExistence type="predicted"/>
<evidence type="ECO:0000256" key="1">
    <source>
        <dbReference type="SAM" id="Coils"/>
    </source>
</evidence>
<evidence type="ECO:0000313" key="3">
    <source>
        <dbReference type="Proteomes" id="UP000050741"/>
    </source>
</evidence>
<accession>A0A183C0H5</accession>
<evidence type="ECO:0000259" key="2">
    <source>
        <dbReference type="PROSITE" id="PS50188"/>
    </source>
</evidence>
<dbReference type="InterPro" id="IPR043136">
    <property type="entry name" value="B30.2/SPRY_sf"/>
</dbReference>
<evidence type="ECO:0000313" key="4">
    <source>
        <dbReference type="WBParaSite" id="GPLIN_000636800"/>
    </source>
</evidence>
<dbReference type="AlphaFoldDB" id="A0A183C0H5"/>